<comment type="caution">
    <text evidence="2">The sequence shown here is derived from an EMBL/GenBank/DDBJ whole genome shotgun (WGS) entry which is preliminary data.</text>
</comment>
<dbReference type="EMBL" id="SEWE01000080">
    <property type="protein sequence ID" value="RYU74628.1"/>
    <property type="molecule type" value="Genomic_DNA"/>
</dbReference>
<feature type="non-terminal residue" evidence="2">
    <location>
        <position position="73"/>
    </location>
</feature>
<organism evidence="2 3">
    <name type="scientific">Hymenobacter persicinus</name>
    <dbReference type="NCBI Taxonomy" id="2025506"/>
    <lineage>
        <taxon>Bacteria</taxon>
        <taxon>Pseudomonadati</taxon>
        <taxon>Bacteroidota</taxon>
        <taxon>Cytophagia</taxon>
        <taxon>Cytophagales</taxon>
        <taxon>Hymenobacteraceae</taxon>
        <taxon>Hymenobacter</taxon>
    </lineage>
</organism>
<sequence>MAAAAPSKAGSHGATYLPADSRSGAPAPAVVAGETVTSFTLVNADTDQDIQTLAPGAVINLSTLPTRNLNIRA</sequence>
<name>A0A4Q5L690_9BACT</name>
<evidence type="ECO:0000313" key="2">
    <source>
        <dbReference type="EMBL" id="RYU74628.1"/>
    </source>
</evidence>
<feature type="region of interest" description="Disordered" evidence="1">
    <location>
        <begin position="1"/>
        <end position="28"/>
    </location>
</feature>
<evidence type="ECO:0000256" key="1">
    <source>
        <dbReference type="SAM" id="MobiDB-lite"/>
    </source>
</evidence>
<accession>A0A4Q5L690</accession>
<gene>
    <name evidence="2" type="ORF">EWM57_20380</name>
</gene>
<keyword evidence="3" id="KW-1185">Reference proteome</keyword>
<protein>
    <submittedName>
        <fullName evidence="2">Uncharacterized protein</fullName>
    </submittedName>
</protein>
<proteinExistence type="predicted"/>
<dbReference type="Proteomes" id="UP000294155">
    <property type="component" value="Unassembled WGS sequence"/>
</dbReference>
<reference evidence="2 3" key="1">
    <citation type="submission" date="2019-02" db="EMBL/GenBank/DDBJ databases">
        <title>Bacterial novel species isolated from soil.</title>
        <authorList>
            <person name="Jung H.-Y."/>
        </authorList>
    </citation>
    <scope>NUCLEOTIDE SEQUENCE [LARGE SCALE GENOMIC DNA]</scope>
    <source>
        <strain evidence="2 3">1-3-3-3</strain>
    </source>
</reference>
<evidence type="ECO:0000313" key="3">
    <source>
        <dbReference type="Proteomes" id="UP000294155"/>
    </source>
</evidence>
<dbReference type="AlphaFoldDB" id="A0A4Q5L690"/>